<accession>A0AAV9HQC8</accession>
<keyword evidence="5" id="KW-0812">Transmembrane</keyword>
<dbReference type="PANTHER" id="PTHR20963">
    <property type="entry name" value="MULTIPLE INOSITOL POLYPHOSPHATE PHOSPHATASE-RELATED"/>
    <property type="match status" value="1"/>
</dbReference>
<evidence type="ECO:0000256" key="4">
    <source>
        <dbReference type="SAM" id="MobiDB-lite"/>
    </source>
</evidence>
<keyword evidence="5" id="KW-0472">Membrane</keyword>
<dbReference type="AlphaFoldDB" id="A0AAV9HQC8"/>
<comment type="similarity">
    <text evidence="1">Belongs to the histidine acid phosphatase family.</text>
</comment>
<dbReference type="InterPro" id="IPR033379">
    <property type="entry name" value="Acid_Pase_AS"/>
</dbReference>
<evidence type="ECO:0000256" key="1">
    <source>
        <dbReference type="ARBA" id="ARBA00005375"/>
    </source>
</evidence>
<evidence type="ECO:0000313" key="6">
    <source>
        <dbReference type="EMBL" id="KAK4462269.1"/>
    </source>
</evidence>
<keyword evidence="7" id="KW-1185">Reference proteome</keyword>
<name>A0AAV9HQC8_9PEZI</name>
<sequence>MPVVFGSAMDSLRSLLRRDKNPIYASLPGDDGSAGQNRNRAPTVWRNQNRRTIRLAAATMGVVILGFLAVSFLRTANSLPHKPSCDTPELGYQCDNSISHSWGQYSPYFSVPSTDYDPSVPRDCVITFAQVLSRHGARDPTLGKSVQYAAVIMKIQEKVTTFGPDFQFLKSYNYSLGADQLTKFGQQQMVNSGIKFYNRYRDLIRSHHSSSPPFIRAADQDRVVMSAQNFTQGFRSALLSDSPKLGNTSYPILTIPEGDVPGTNNTLSHGLCAAFEKPGKYSSVGSDAQAAYASRVIPPVTARLNSNLPGANLTDSDTISLMDLCPFHTVASSPSAREFCKLFSKEEWEIYDYYQTLGKFYGYGPGNPLGPTQGVGWVNELTARLTGEAVKDSTSTNRTLDANDETFPLGRAVYMDFSHDNDMMGHMSALGVWEGLEGLSKEVRESKGNFSAANSVPFGARVYVEKMKCRKSGKGKGPAEEEYKILNANNHHKQPRVAKSSKMKTAIIIVLVVVLVLLGVGLWWVFFTRIRASRLGLPPPAFTSYIPFFGSSSSSASYGGPTPAPGGIRGWFDEQVRKFKQSRNTRTATGAYESSYNAGYGQSGTQARRFDEDAAWDSRVQDYNPYEEERELGLQPPAPGGTAGHWGAQRRADAGEGYQMNLPRTPGDGGLAAEESRGRTRSRSPGVNPFEDPDVGRRNPFGDDAEPAVGGASGNGLTGVSPKPIDTRPGGGAKGQGQKEDGDSPAERRSIFRENM</sequence>
<feature type="compositionally biased region" description="Basic and acidic residues" evidence="4">
    <location>
        <begin position="737"/>
        <end position="756"/>
    </location>
</feature>
<keyword evidence="5" id="KW-1133">Transmembrane helix</keyword>
<dbReference type="EC" id="3.1.3.8" evidence="2"/>
<evidence type="ECO:0000256" key="3">
    <source>
        <dbReference type="ARBA" id="ARBA00022801"/>
    </source>
</evidence>
<dbReference type="SUPFAM" id="SSF53254">
    <property type="entry name" value="Phosphoglycerate mutase-like"/>
    <property type="match status" value="1"/>
</dbReference>
<keyword evidence="3" id="KW-0378">Hydrolase</keyword>
<reference evidence="6" key="1">
    <citation type="journal article" date="2023" name="Mol. Phylogenet. Evol.">
        <title>Genome-scale phylogeny and comparative genomics of the fungal order Sordariales.</title>
        <authorList>
            <person name="Hensen N."/>
            <person name="Bonometti L."/>
            <person name="Westerberg I."/>
            <person name="Brannstrom I.O."/>
            <person name="Guillou S."/>
            <person name="Cros-Aarteil S."/>
            <person name="Calhoun S."/>
            <person name="Haridas S."/>
            <person name="Kuo A."/>
            <person name="Mondo S."/>
            <person name="Pangilinan J."/>
            <person name="Riley R."/>
            <person name="LaButti K."/>
            <person name="Andreopoulos B."/>
            <person name="Lipzen A."/>
            <person name="Chen C."/>
            <person name="Yan M."/>
            <person name="Daum C."/>
            <person name="Ng V."/>
            <person name="Clum A."/>
            <person name="Steindorff A."/>
            <person name="Ohm R.A."/>
            <person name="Martin F."/>
            <person name="Silar P."/>
            <person name="Natvig D.O."/>
            <person name="Lalanne C."/>
            <person name="Gautier V."/>
            <person name="Ament-Velasquez S.L."/>
            <person name="Kruys A."/>
            <person name="Hutchinson M.I."/>
            <person name="Powell A.J."/>
            <person name="Barry K."/>
            <person name="Miller A.N."/>
            <person name="Grigoriev I.V."/>
            <person name="Debuchy R."/>
            <person name="Gladieux P."/>
            <person name="Hiltunen Thoren M."/>
            <person name="Johannesson H."/>
        </authorList>
    </citation>
    <scope>NUCLEOTIDE SEQUENCE</scope>
    <source>
        <strain evidence="6">PSN324</strain>
    </source>
</reference>
<comment type="caution">
    <text evidence="6">The sequence shown here is derived from an EMBL/GenBank/DDBJ whole genome shotgun (WGS) entry which is preliminary data.</text>
</comment>
<feature type="region of interest" description="Disordered" evidence="4">
    <location>
        <begin position="628"/>
        <end position="756"/>
    </location>
</feature>
<proteinExistence type="inferred from homology"/>
<dbReference type="EMBL" id="MU864975">
    <property type="protein sequence ID" value="KAK4462269.1"/>
    <property type="molecule type" value="Genomic_DNA"/>
</dbReference>
<evidence type="ECO:0000256" key="5">
    <source>
        <dbReference type="SAM" id="Phobius"/>
    </source>
</evidence>
<protein>
    <recommendedName>
        <fullName evidence="2">3-phytase</fullName>
        <ecNumber evidence="2">3.1.3.8</ecNumber>
    </recommendedName>
</protein>
<dbReference type="Gene3D" id="3.40.50.1240">
    <property type="entry name" value="Phosphoglycerate mutase-like"/>
    <property type="match status" value="1"/>
</dbReference>
<dbReference type="PANTHER" id="PTHR20963:SF24">
    <property type="entry name" value="3-PHYTASE B"/>
    <property type="match status" value="1"/>
</dbReference>
<organism evidence="6 7">
    <name type="scientific">Cladorrhinum samala</name>
    <dbReference type="NCBI Taxonomy" id="585594"/>
    <lineage>
        <taxon>Eukaryota</taxon>
        <taxon>Fungi</taxon>
        <taxon>Dikarya</taxon>
        <taxon>Ascomycota</taxon>
        <taxon>Pezizomycotina</taxon>
        <taxon>Sordariomycetes</taxon>
        <taxon>Sordariomycetidae</taxon>
        <taxon>Sordariales</taxon>
        <taxon>Podosporaceae</taxon>
        <taxon>Cladorrhinum</taxon>
    </lineage>
</organism>
<feature type="transmembrane region" description="Helical" evidence="5">
    <location>
        <begin position="506"/>
        <end position="527"/>
    </location>
</feature>
<dbReference type="PROSITE" id="PS00616">
    <property type="entry name" value="HIS_ACID_PHOSPHAT_1"/>
    <property type="match status" value="1"/>
</dbReference>
<dbReference type="Pfam" id="PF00328">
    <property type="entry name" value="His_Phos_2"/>
    <property type="match status" value="1"/>
</dbReference>
<dbReference type="InterPro" id="IPR000560">
    <property type="entry name" value="His_Pase_clade-2"/>
</dbReference>
<reference evidence="6" key="2">
    <citation type="submission" date="2023-06" db="EMBL/GenBank/DDBJ databases">
        <authorList>
            <consortium name="Lawrence Berkeley National Laboratory"/>
            <person name="Mondo S.J."/>
            <person name="Hensen N."/>
            <person name="Bonometti L."/>
            <person name="Westerberg I."/>
            <person name="Brannstrom I.O."/>
            <person name="Guillou S."/>
            <person name="Cros-Aarteil S."/>
            <person name="Calhoun S."/>
            <person name="Haridas S."/>
            <person name="Kuo A."/>
            <person name="Pangilinan J."/>
            <person name="Riley R."/>
            <person name="Labutti K."/>
            <person name="Andreopoulos B."/>
            <person name="Lipzen A."/>
            <person name="Chen C."/>
            <person name="Yanf M."/>
            <person name="Daum C."/>
            <person name="Ng V."/>
            <person name="Clum A."/>
            <person name="Steindorff A."/>
            <person name="Ohm R."/>
            <person name="Martin F."/>
            <person name="Silar P."/>
            <person name="Natvig D."/>
            <person name="Lalanne C."/>
            <person name="Gautier V."/>
            <person name="Ament-Velasquez S.L."/>
            <person name="Kruys A."/>
            <person name="Hutchinson M.I."/>
            <person name="Powell A.J."/>
            <person name="Barry K."/>
            <person name="Miller A.N."/>
            <person name="Grigoriev I.V."/>
            <person name="Debuchy R."/>
            <person name="Gladieux P."/>
            <person name="Thoren M.H."/>
            <person name="Johannesson H."/>
        </authorList>
    </citation>
    <scope>NUCLEOTIDE SEQUENCE</scope>
    <source>
        <strain evidence="6">PSN324</strain>
    </source>
</reference>
<gene>
    <name evidence="6" type="ORF">QBC42DRAFT_305750</name>
</gene>
<dbReference type="InterPro" id="IPR029033">
    <property type="entry name" value="His_PPase_superfam"/>
</dbReference>
<dbReference type="Proteomes" id="UP001321749">
    <property type="component" value="Unassembled WGS sequence"/>
</dbReference>
<dbReference type="CDD" id="cd07061">
    <property type="entry name" value="HP_HAP_like"/>
    <property type="match status" value="1"/>
</dbReference>
<evidence type="ECO:0000313" key="7">
    <source>
        <dbReference type="Proteomes" id="UP001321749"/>
    </source>
</evidence>
<evidence type="ECO:0000256" key="2">
    <source>
        <dbReference type="ARBA" id="ARBA00012632"/>
    </source>
</evidence>
<feature type="transmembrane region" description="Helical" evidence="5">
    <location>
        <begin position="55"/>
        <end position="73"/>
    </location>
</feature>
<dbReference type="GO" id="GO:0003993">
    <property type="term" value="F:acid phosphatase activity"/>
    <property type="evidence" value="ECO:0007669"/>
    <property type="project" value="TreeGrafter"/>
</dbReference>
<dbReference type="GO" id="GO:0016158">
    <property type="term" value="F:inositol hexakisphosphate 3-phosphatase activity"/>
    <property type="evidence" value="ECO:0007669"/>
    <property type="project" value="UniProtKB-EC"/>
</dbReference>